<keyword evidence="3" id="KW-0963">Cytoplasm</keyword>
<keyword evidence="6" id="KW-0143">Chaperone</keyword>
<dbReference type="Gene3D" id="3.30.30.30">
    <property type="match status" value="1"/>
</dbReference>
<dbReference type="GO" id="GO:0140662">
    <property type="term" value="F:ATP-dependent protein folding chaperone"/>
    <property type="evidence" value="ECO:0007669"/>
    <property type="project" value="InterPro"/>
</dbReference>
<protein>
    <submittedName>
        <fullName evidence="8">Uncharacterized protein</fullName>
    </submittedName>
</protein>
<sequence>MSAAFGLHFGSTSACLAVYKDGKTDVVANDAGDRTTPAVVAYTDHDQTVGLAAKQGIVRNATNTICHVKQVIGKSYKQHEKENSTSGSYAKVINKEDKILYEVDYKEKTLHVSPEEVATKIYKKMMETATSHGDGDIHDCVLTAPRDFSSQQRQILSDCATKAGFNILRVINEPTAALLAYDIGQLDIEEYCNTVVYRLGGVSLDVTVVTCCNGMFRLLSTVTHADIGGDSFNDAIIEYFCGEFKRQWKEDIRGSKRSISKLKVAAERCKHTLSTLPESQCHVDSLYDGIDFNGKISRARFEGLCSGLVQRCLNPLETALKEAGLQKNEINKVILTGGAAKTPVLQSQLQNYFPGAELLNSTPPDEVIAVGAAKQAAILTGNENHESKQNEQETEVECIVSPIQIKLMTDDTATYSTIFPAMMPVPGRRQRKIQLGPQQTSCVLEVFEQRDEENRILIGKVVLRDLPVQSEVLAVFHARREGSIHITCTEKTSGKHADILIEVE</sequence>
<dbReference type="EMBL" id="CAIIXF020000005">
    <property type="protein sequence ID" value="CAH1783919.1"/>
    <property type="molecule type" value="Genomic_DNA"/>
</dbReference>
<evidence type="ECO:0000256" key="4">
    <source>
        <dbReference type="ARBA" id="ARBA00022741"/>
    </source>
</evidence>
<dbReference type="FunFam" id="3.90.640.10:FF:000010">
    <property type="entry name" value="heat shock 70 kDa protein 14"/>
    <property type="match status" value="1"/>
</dbReference>
<dbReference type="Pfam" id="PF00012">
    <property type="entry name" value="HSP70"/>
    <property type="match status" value="1"/>
</dbReference>
<dbReference type="Gene3D" id="3.90.640.10">
    <property type="entry name" value="Actin, Chain A, domain 4"/>
    <property type="match status" value="1"/>
</dbReference>
<comment type="similarity">
    <text evidence="2 7">Belongs to the heat shock protein 70 family.</text>
</comment>
<evidence type="ECO:0000256" key="3">
    <source>
        <dbReference type="ARBA" id="ARBA00022490"/>
    </source>
</evidence>
<dbReference type="InterPro" id="IPR043129">
    <property type="entry name" value="ATPase_NBD"/>
</dbReference>
<dbReference type="CDD" id="cd10238">
    <property type="entry name" value="ASKHA_NBD_HSP70_HSPA14"/>
    <property type="match status" value="1"/>
</dbReference>
<evidence type="ECO:0000256" key="7">
    <source>
        <dbReference type="RuleBase" id="RU003322"/>
    </source>
</evidence>
<evidence type="ECO:0000313" key="8">
    <source>
        <dbReference type="EMBL" id="CAH1783919.1"/>
    </source>
</evidence>
<comment type="caution">
    <text evidence="8">The sequence shown here is derived from an EMBL/GenBank/DDBJ whole genome shotgun (WGS) entry which is preliminary data.</text>
</comment>
<evidence type="ECO:0000256" key="6">
    <source>
        <dbReference type="ARBA" id="ARBA00023186"/>
    </source>
</evidence>
<evidence type="ECO:0000256" key="5">
    <source>
        <dbReference type="ARBA" id="ARBA00022840"/>
    </source>
</evidence>
<dbReference type="SUPFAM" id="SSF100920">
    <property type="entry name" value="Heat shock protein 70kD (HSP70), peptide-binding domain"/>
    <property type="match status" value="1"/>
</dbReference>
<reference evidence="8" key="1">
    <citation type="submission" date="2022-03" db="EMBL/GenBank/DDBJ databases">
        <authorList>
            <person name="Martin C."/>
        </authorList>
    </citation>
    <scope>NUCLEOTIDE SEQUENCE</scope>
</reference>
<gene>
    <name evidence="8" type="ORF">OFUS_LOCUS10191</name>
</gene>
<dbReference type="PRINTS" id="PR00301">
    <property type="entry name" value="HEATSHOCK70"/>
</dbReference>
<accession>A0A8J1XGF5</accession>
<dbReference type="InterPro" id="IPR013126">
    <property type="entry name" value="Hsp_70_fam"/>
</dbReference>
<dbReference type="AlphaFoldDB" id="A0A8J1XGF5"/>
<dbReference type="GO" id="GO:0005524">
    <property type="term" value="F:ATP binding"/>
    <property type="evidence" value="ECO:0007669"/>
    <property type="project" value="UniProtKB-KW"/>
</dbReference>
<dbReference type="Proteomes" id="UP000749559">
    <property type="component" value="Unassembled WGS sequence"/>
</dbReference>
<comment type="subcellular location">
    <subcellularLocation>
        <location evidence="1">Cytoplasm</location>
        <location evidence="1">Cytosol</location>
    </subcellularLocation>
</comment>
<dbReference type="Gene3D" id="2.60.34.10">
    <property type="entry name" value="Substrate Binding Domain Of DNAk, Chain A, domain 1"/>
    <property type="match status" value="1"/>
</dbReference>
<evidence type="ECO:0000256" key="2">
    <source>
        <dbReference type="ARBA" id="ARBA00007381"/>
    </source>
</evidence>
<dbReference type="PANTHER" id="PTHR19375">
    <property type="entry name" value="HEAT SHOCK PROTEIN 70KDA"/>
    <property type="match status" value="1"/>
</dbReference>
<dbReference type="InterPro" id="IPR042049">
    <property type="entry name" value="HSPA14_NBD"/>
</dbReference>
<organism evidence="8 9">
    <name type="scientific">Owenia fusiformis</name>
    <name type="common">Polychaete worm</name>
    <dbReference type="NCBI Taxonomy" id="6347"/>
    <lineage>
        <taxon>Eukaryota</taxon>
        <taxon>Metazoa</taxon>
        <taxon>Spiralia</taxon>
        <taxon>Lophotrochozoa</taxon>
        <taxon>Annelida</taxon>
        <taxon>Polychaeta</taxon>
        <taxon>Sedentaria</taxon>
        <taxon>Canalipalpata</taxon>
        <taxon>Sabellida</taxon>
        <taxon>Oweniida</taxon>
        <taxon>Oweniidae</taxon>
        <taxon>Owenia</taxon>
    </lineage>
</organism>
<keyword evidence="9" id="KW-1185">Reference proteome</keyword>
<keyword evidence="4 7" id="KW-0547">Nucleotide-binding</keyword>
<dbReference type="Gene3D" id="3.30.420.40">
    <property type="match status" value="2"/>
</dbReference>
<dbReference type="SUPFAM" id="SSF53067">
    <property type="entry name" value="Actin-like ATPase domain"/>
    <property type="match status" value="2"/>
</dbReference>
<dbReference type="GO" id="GO:0005829">
    <property type="term" value="C:cytosol"/>
    <property type="evidence" value="ECO:0007669"/>
    <property type="project" value="UniProtKB-SubCell"/>
</dbReference>
<evidence type="ECO:0000313" key="9">
    <source>
        <dbReference type="Proteomes" id="UP000749559"/>
    </source>
</evidence>
<proteinExistence type="inferred from homology"/>
<dbReference type="OrthoDB" id="29851at2759"/>
<keyword evidence="5 7" id="KW-0067">ATP-binding</keyword>
<evidence type="ECO:0000256" key="1">
    <source>
        <dbReference type="ARBA" id="ARBA00004514"/>
    </source>
</evidence>
<name>A0A8J1XGF5_OWEFU</name>
<dbReference type="InterPro" id="IPR029047">
    <property type="entry name" value="HSP70_peptide-bd_sf"/>
</dbReference>